<gene>
    <name evidence="1" type="ORF">SAMN05216481_103264</name>
</gene>
<protein>
    <submittedName>
        <fullName evidence="1">Uncharacterized protein</fullName>
    </submittedName>
</protein>
<accession>A0A1H9CIP2</accession>
<sequence length="34" mass="3826">MGARKPNEGLRRLLTESQWSQSHPALAVNHVGER</sequence>
<proteinExistence type="predicted"/>
<dbReference type="AlphaFoldDB" id="A0A1H9CIP2"/>
<reference evidence="2" key="1">
    <citation type="submission" date="2016-10" db="EMBL/GenBank/DDBJ databases">
        <authorList>
            <person name="Varghese N."/>
            <person name="Submissions S."/>
        </authorList>
    </citation>
    <scope>NUCLEOTIDE SEQUENCE [LARGE SCALE GENOMIC DNA]</scope>
    <source>
        <strain evidence="2">CGMCC 4.3519</strain>
    </source>
</reference>
<keyword evidence="2" id="KW-1185">Reference proteome</keyword>
<organism evidence="1 2">
    <name type="scientific">Streptomyces radiopugnans</name>
    <dbReference type="NCBI Taxonomy" id="403935"/>
    <lineage>
        <taxon>Bacteria</taxon>
        <taxon>Bacillati</taxon>
        <taxon>Actinomycetota</taxon>
        <taxon>Actinomycetes</taxon>
        <taxon>Kitasatosporales</taxon>
        <taxon>Streptomycetaceae</taxon>
        <taxon>Streptomyces</taxon>
    </lineage>
</organism>
<name>A0A1H9CIP2_9ACTN</name>
<evidence type="ECO:0000313" key="2">
    <source>
        <dbReference type="Proteomes" id="UP000199055"/>
    </source>
</evidence>
<dbReference type="EMBL" id="FOET01000003">
    <property type="protein sequence ID" value="SEQ01100.1"/>
    <property type="molecule type" value="Genomic_DNA"/>
</dbReference>
<dbReference type="Proteomes" id="UP000199055">
    <property type="component" value="Unassembled WGS sequence"/>
</dbReference>
<evidence type="ECO:0000313" key="1">
    <source>
        <dbReference type="EMBL" id="SEQ01100.1"/>
    </source>
</evidence>